<comment type="similarity">
    <text evidence="2">Belongs to the GSP G family.</text>
</comment>
<evidence type="ECO:0000256" key="11">
    <source>
        <dbReference type="ARBA" id="ARBA00045631"/>
    </source>
</evidence>
<dbReference type="RefSeq" id="WP_289817928.1">
    <property type="nucleotide sequence ID" value="NZ_JAUEHU010000008.1"/>
</dbReference>
<dbReference type="GO" id="GO:0015628">
    <property type="term" value="P:protein secretion by the type II secretion system"/>
    <property type="evidence" value="ECO:0007669"/>
    <property type="project" value="InterPro"/>
</dbReference>
<organism evidence="14 15">
    <name type="scientific">Yersinia nurmii</name>
    <dbReference type="NCBI Taxonomy" id="685706"/>
    <lineage>
        <taxon>Bacteria</taxon>
        <taxon>Pseudomonadati</taxon>
        <taxon>Pseudomonadota</taxon>
        <taxon>Gammaproteobacteria</taxon>
        <taxon>Enterobacterales</taxon>
        <taxon>Yersiniaceae</taxon>
        <taxon>Yersinia</taxon>
    </lineage>
</organism>
<evidence type="ECO:0000256" key="9">
    <source>
        <dbReference type="ARBA" id="ARBA00022989"/>
    </source>
</evidence>
<evidence type="ECO:0000256" key="4">
    <source>
        <dbReference type="ARBA" id="ARBA00020042"/>
    </source>
</evidence>
<evidence type="ECO:0000256" key="6">
    <source>
        <dbReference type="ARBA" id="ARBA00022481"/>
    </source>
</evidence>
<evidence type="ECO:0000256" key="7">
    <source>
        <dbReference type="ARBA" id="ARBA00022519"/>
    </source>
</evidence>
<dbReference type="NCBIfam" id="TIGR01710">
    <property type="entry name" value="typeII_sec_gspG"/>
    <property type="match status" value="1"/>
</dbReference>
<dbReference type="Pfam" id="PF07963">
    <property type="entry name" value="N_methyl"/>
    <property type="match status" value="1"/>
</dbReference>
<dbReference type="InterPro" id="IPR010054">
    <property type="entry name" value="Type2_sec_GspG"/>
</dbReference>
<comment type="function">
    <text evidence="11">Core component of the type II secretion system required for the energy-dependent secretion of extracellular factors such as proteases and toxins from the periplasm. Pseudopilin (pilin-like) protein that polymerizes to form the pseudopilus. Further polymerization triggers pseudopilus growth.</text>
</comment>
<keyword evidence="8 12" id="KW-0812">Transmembrane</keyword>
<keyword evidence="5" id="KW-1003">Cell membrane</keyword>
<dbReference type="EMBL" id="JAUEHU010000008">
    <property type="protein sequence ID" value="MDN0087719.1"/>
    <property type="molecule type" value="Genomic_DNA"/>
</dbReference>
<dbReference type="PRINTS" id="PR00813">
    <property type="entry name" value="BCTERIALGSPG"/>
</dbReference>
<proteinExistence type="inferred from homology"/>
<feature type="transmembrane region" description="Helical" evidence="12">
    <location>
        <begin position="12"/>
        <end position="31"/>
    </location>
</feature>
<dbReference type="InterPro" id="IPR000983">
    <property type="entry name" value="Bac_GSPG_pilin"/>
</dbReference>
<evidence type="ECO:0000256" key="12">
    <source>
        <dbReference type="SAM" id="Phobius"/>
    </source>
</evidence>
<dbReference type="InterPro" id="IPR045584">
    <property type="entry name" value="Pilin-like"/>
</dbReference>
<sequence length="150" mass="16900">MYKKNRYCKGFTLLEVMIVIVILGLLASLTIPNLMGNKNKADIQKVITDIATFENALDMYRLDNGLFPSEEQGIKSLVEMPLEEPLPKNFRSNGYLRRLPKDPWGNSYIIRNPGFYNSIDVFSKGPDGEIGTSDDIGNWINEHADSGKQS</sequence>
<keyword evidence="10 12" id="KW-0472">Membrane</keyword>
<dbReference type="Gene3D" id="3.30.700.10">
    <property type="entry name" value="Glycoprotein, Type 4 Pilin"/>
    <property type="match status" value="1"/>
</dbReference>
<dbReference type="AlphaFoldDB" id="A0AAW7K5I2"/>
<dbReference type="InterPro" id="IPR012902">
    <property type="entry name" value="N_methyl_site"/>
</dbReference>
<dbReference type="Proteomes" id="UP001167864">
    <property type="component" value="Unassembled WGS sequence"/>
</dbReference>
<dbReference type="NCBIfam" id="TIGR02532">
    <property type="entry name" value="IV_pilin_GFxxxE"/>
    <property type="match status" value="1"/>
</dbReference>
<keyword evidence="7" id="KW-0997">Cell inner membrane</keyword>
<dbReference type="PROSITE" id="PS00409">
    <property type="entry name" value="PROKAR_NTER_METHYL"/>
    <property type="match status" value="1"/>
</dbReference>
<evidence type="ECO:0000256" key="2">
    <source>
        <dbReference type="ARBA" id="ARBA00009984"/>
    </source>
</evidence>
<evidence type="ECO:0000256" key="10">
    <source>
        <dbReference type="ARBA" id="ARBA00023136"/>
    </source>
</evidence>
<evidence type="ECO:0000256" key="5">
    <source>
        <dbReference type="ARBA" id="ARBA00022475"/>
    </source>
</evidence>
<dbReference type="SUPFAM" id="SSF54523">
    <property type="entry name" value="Pili subunits"/>
    <property type="match status" value="1"/>
</dbReference>
<dbReference type="InterPro" id="IPR013545">
    <property type="entry name" value="T2SS_protein-GspG_C"/>
</dbReference>
<protein>
    <recommendedName>
        <fullName evidence="4">Type II secretion system core protein G</fullName>
    </recommendedName>
</protein>
<evidence type="ECO:0000256" key="8">
    <source>
        <dbReference type="ARBA" id="ARBA00022692"/>
    </source>
</evidence>
<accession>A0AAW7K5I2</accession>
<dbReference type="GO" id="GO:0015627">
    <property type="term" value="C:type II protein secretion system complex"/>
    <property type="evidence" value="ECO:0007669"/>
    <property type="project" value="InterPro"/>
</dbReference>
<evidence type="ECO:0000259" key="13">
    <source>
        <dbReference type="Pfam" id="PF08334"/>
    </source>
</evidence>
<dbReference type="Pfam" id="PF08334">
    <property type="entry name" value="T2SSG"/>
    <property type="match status" value="1"/>
</dbReference>
<keyword evidence="6" id="KW-0488">Methylation</keyword>
<dbReference type="PANTHER" id="PTHR30093:SF44">
    <property type="entry name" value="TYPE II SECRETION SYSTEM CORE PROTEIN G"/>
    <property type="match status" value="1"/>
</dbReference>
<comment type="subcellular location">
    <subcellularLocation>
        <location evidence="1">Cell inner membrane</location>
        <topology evidence="1">Single-pass membrane protein</topology>
    </subcellularLocation>
</comment>
<gene>
    <name evidence="14" type="primary">gspG</name>
    <name evidence="14" type="ORF">QVN42_09990</name>
</gene>
<reference evidence="14" key="1">
    <citation type="submission" date="2023-06" db="EMBL/GenBank/DDBJ databases">
        <authorList>
            <person name="Polev D.E."/>
            <person name="Saitova A.T."/>
            <person name="Bogumilchik E.A."/>
            <person name="Kokorina G.I."/>
            <person name="Voskresenskaia E.A."/>
        </authorList>
    </citation>
    <scope>NUCLEOTIDE SEQUENCE</scope>
    <source>
        <strain evidence="14">2145 StPb PI</strain>
    </source>
</reference>
<comment type="subunit">
    <text evidence="3">Type II secretion system is composed of four main components: the outer membrane complex, the inner membrane complex, the cytoplasmic secretion ATPase and the periplasm-spanning pseudopilus. Forms homomultimers.</text>
</comment>
<comment type="caution">
    <text evidence="14">The sequence shown here is derived from an EMBL/GenBank/DDBJ whole genome shotgun (WGS) entry which is preliminary data.</text>
</comment>
<evidence type="ECO:0000256" key="3">
    <source>
        <dbReference type="ARBA" id="ARBA00011180"/>
    </source>
</evidence>
<feature type="domain" description="Type II secretion system protein GspG C-terminal" evidence="13">
    <location>
        <begin position="33"/>
        <end position="139"/>
    </location>
</feature>
<evidence type="ECO:0000313" key="15">
    <source>
        <dbReference type="Proteomes" id="UP001167864"/>
    </source>
</evidence>
<name>A0AAW7K5I2_9GAMM</name>
<evidence type="ECO:0000313" key="14">
    <source>
        <dbReference type="EMBL" id="MDN0087719.1"/>
    </source>
</evidence>
<dbReference type="GO" id="GO:0005886">
    <property type="term" value="C:plasma membrane"/>
    <property type="evidence" value="ECO:0007669"/>
    <property type="project" value="UniProtKB-SubCell"/>
</dbReference>
<evidence type="ECO:0000256" key="1">
    <source>
        <dbReference type="ARBA" id="ARBA00004377"/>
    </source>
</evidence>
<keyword evidence="9 12" id="KW-1133">Transmembrane helix</keyword>
<dbReference type="PANTHER" id="PTHR30093">
    <property type="entry name" value="GENERAL SECRETION PATHWAY PROTEIN G"/>
    <property type="match status" value="1"/>
</dbReference>